<dbReference type="Proteomes" id="UP001165289">
    <property type="component" value="Unassembled WGS sequence"/>
</dbReference>
<evidence type="ECO:0000313" key="1">
    <source>
        <dbReference type="EMBL" id="KAI6655639.1"/>
    </source>
</evidence>
<evidence type="ECO:0000313" key="2">
    <source>
        <dbReference type="Proteomes" id="UP001165289"/>
    </source>
</evidence>
<feature type="non-terminal residue" evidence="1">
    <location>
        <position position="278"/>
    </location>
</feature>
<reference evidence="1 2" key="1">
    <citation type="journal article" date="2023" name="BMC Biol.">
        <title>The compact genome of the sponge Oopsacas minuta (Hexactinellida) is lacking key metazoan core genes.</title>
        <authorList>
            <person name="Santini S."/>
            <person name="Schenkelaars Q."/>
            <person name="Jourda C."/>
            <person name="Duchesne M."/>
            <person name="Belahbib H."/>
            <person name="Rocher C."/>
            <person name="Selva M."/>
            <person name="Riesgo A."/>
            <person name="Vervoort M."/>
            <person name="Leys S.P."/>
            <person name="Kodjabachian L."/>
            <person name="Le Bivic A."/>
            <person name="Borchiellini C."/>
            <person name="Claverie J.M."/>
            <person name="Renard E."/>
        </authorList>
    </citation>
    <scope>NUCLEOTIDE SEQUENCE [LARGE SCALE GENOMIC DNA]</scope>
    <source>
        <strain evidence="1">SPO-2</strain>
    </source>
</reference>
<name>A0AAV7K5C9_9METZ</name>
<dbReference type="Gene3D" id="3.40.50.300">
    <property type="entry name" value="P-loop containing nucleotide triphosphate hydrolases"/>
    <property type="match status" value="1"/>
</dbReference>
<organism evidence="1 2">
    <name type="scientific">Oopsacas minuta</name>
    <dbReference type="NCBI Taxonomy" id="111878"/>
    <lineage>
        <taxon>Eukaryota</taxon>
        <taxon>Metazoa</taxon>
        <taxon>Porifera</taxon>
        <taxon>Hexactinellida</taxon>
        <taxon>Hexasterophora</taxon>
        <taxon>Lyssacinosida</taxon>
        <taxon>Leucopsacidae</taxon>
        <taxon>Oopsacas</taxon>
    </lineage>
</organism>
<dbReference type="AlphaFoldDB" id="A0AAV7K5C9"/>
<keyword evidence="2" id="KW-1185">Reference proteome</keyword>
<evidence type="ECO:0008006" key="3">
    <source>
        <dbReference type="Google" id="ProtNLM"/>
    </source>
</evidence>
<proteinExistence type="predicted"/>
<comment type="caution">
    <text evidence="1">The sequence shown here is derived from an EMBL/GenBank/DDBJ whole genome shotgun (WGS) entry which is preliminary data.</text>
</comment>
<gene>
    <name evidence="1" type="ORF">LOD99_11386</name>
</gene>
<dbReference type="EMBL" id="JAKMXF010000183">
    <property type="protein sequence ID" value="KAI6655639.1"/>
    <property type="molecule type" value="Genomic_DNA"/>
</dbReference>
<sequence length="278" mass="32319">MSNTKFVLVGDHNCGMNSLQKMLEQTRNSSIKVECLKGEILNAKPKFTKLLQDRSNYTVFLIVIPITLRVPPAQWLDWLKTECNNLALSSVNLFRNAIIVFTHVDKVSPTLDIDSLEQHVKEMCKSKEWDYLLSRVYGRFVCVNSILQELEYRRKIVNEIIKISKPSYTILIHGNNHANSSILFTKLQLSDCDNVIELKDIRMKFYFYPDLDLFQGLQQHDCGDIIRNLIGNPVYHGQGITLILLLISQEEIFSRDMKEMIIDLPHNEHYRMDLKTDK</sequence>
<dbReference type="InterPro" id="IPR027417">
    <property type="entry name" value="P-loop_NTPase"/>
</dbReference>
<protein>
    <recommendedName>
        <fullName evidence="3">AIG1-type G domain-containing protein</fullName>
    </recommendedName>
</protein>
<accession>A0AAV7K5C9</accession>